<keyword evidence="4" id="KW-0812">Transmembrane</keyword>
<organism evidence="7 8">
    <name type="scientific">Faecalicatena orotica</name>
    <dbReference type="NCBI Taxonomy" id="1544"/>
    <lineage>
        <taxon>Bacteria</taxon>
        <taxon>Bacillati</taxon>
        <taxon>Bacillota</taxon>
        <taxon>Clostridia</taxon>
        <taxon>Lachnospirales</taxon>
        <taxon>Lachnospiraceae</taxon>
        <taxon>Faecalicatena</taxon>
    </lineage>
</organism>
<dbReference type="OrthoDB" id="9804124at2"/>
<evidence type="ECO:0000256" key="1">
    <source>
        <dbReference type="ARBA" id="ARBA00004370"/>
    </source>
</evidence>
<feature type="domain" description="Penicillin-binding protein dimerisation" evidence="6">
    <location>
        <begin position="54"/>
        <end position="199"/>
    </location>
</feature>
<sequence>MKNKTYNKKKILVVFLCASVVLLALIGRLVYLMVFDAEYYQEKAESLHERERSIKAARGEIVDRNGTVLATNKTVCTISVIHNQIEDPELVIQTLMKELELDEETVRKRVEKVSSMEKVKTNVDKETGDRIRNYNLAGVKVDEDFKRYYPYNEIASKVLGFTGGDNQGIIGLEVKYEEYLKGINGTILTMTDARGIELEGVAEDRIEPVAGNTLKVSLDYNIQSYCEQAALKVMEEKQADSVSILLMNPQNGEILAMVNVPEFNLNEPYILNTGADMDTLTDEQVQDQLNQMWRNGCINDTYEPGSVFKIITASACLEEGVVKLSDTFSCPGYRVVEDRKIRCHKVGGHGSETFVQGIQNSCNPVFIDIGLRLGSDRFYDYFKQFGLMSLTNVDLPGEAGTIMHKKEDIGTVELATMSFGQSFQVTPIQMATTVSSLINGGRRVTPHLGVGVLDKDGNEIETFKYKEKDGIVSEETSKTMRALLESVVSEGSGKNAYIEGYTIGGKTATSQTLPRSANKYISSFLGFAPAENPQVLGMVLIHNPQGVYYGGTIAAPVLKSIYDNVLPYLGIEKTGTIPENTEETGEKQEDSAD</sequence>
<dbReference type="GO" id="GO:0071555">
    <property type="term" value="P:cell wall organization"/>
    <property type="evidence" value="ECO:0007669"/>
    <property type="project" value="TreeGrafter"/>
</dbReference>
<dbReference type="GO" id="GO:0005886">
    <property type="term" value="C:plasma membrane"/>
    <property type="evidence" value="ECO:0007669"/>
    <property type="project" value="TreeGrafter"/>
</dbReference>
<comment type="caution">
    <text evidence="7">The sequence shown here is derived from an EMBL/GenBank/DDBJ whole genome shotgun (WGS) entry which is preliminary data.</text>
</comment>
<reference evidence="7 8" key="1">
    <citation type="submission" date="2018-05" db="EMBL/GenBank/DDBJ databases">
        <title>The Hungate 1000. A catalogue of reference genomes from the rumen microbiome.</title>
        <authorList>
            <person name="Kelly W."/>
        </authorList>
    </citation>
    <scope>NUCLEOTIDE SEQUENCE [LARGE SCALE GENOMIC DNA]</scope>
    <source>
        <strain evidence="7 8">NLAE-zl-C242</strain>
    </source>
</reference>
<dbReference type="SUPFAM" id="SSF56519">
    <property type="entry name" value="Penicillin binding protein dimerisation domain"/>
    <property type="match status" value="1"/>
</dbReference>
<keyword evidence="4" id="KW-1133">Transmembrane helix</keyword>
<dbReference type="Pfam" id="PF03717">
    <property type="entry name" value="PBP_dimer"/>
    <property type="match status" value="1"/>
</dbReference>
<dbReference type="SUPFAM" id="SSF56601">
    <property type="entry name" value="beta-lactamase/transpeptidase-like"/>
    <property type="match status" value="1"/>
</dbReference>
<dbReference type="Pfam" id="PF00905">
    <property type="entry name" value="Transpeptidase"/>
    <property type="match status" value="1"/>
</dbReference>
<dbReference type="PANTHER" id="PTHR30627">
    <property type="entry name" value="PEPTIDOGLYCAN D,D-TRANSPEPTIDASE"/>
    <property type="match status" value="1"/>
</dbReference>
<comment type="similarity">
    <text evidence="2">Belongs to the transpeptidase family.</text>
</comment>
<dbReference type="Proteomes" id="UP000245845">
    <property type="component" value="Unassembled WGS sequence"/>
</dbReference>
<keyword evidence="3 4" id="KW-0472">Membrane</keyword>
<protein>
    <submittedName>
        <fullName evidence="7">Stage V sporulation protein D (Sporulation-specific penicillin-binding protein)</fullName>
    </submittedName>
</protein>
<keyword evidence="8" id="KW-1185">Reference proteome</keyword>
<dbReference type="InterPro" id="IPR005311">
    <property type="entry name" value="PBP_dimer"/>
</dbReference>
<dbReference type="GO" id="GO:0008658">
    <property type="term" value="F:penicillin binding"/>
    <property type="evidence" value="ECO:0007669"/>
    <property type="project" value="InterPro"/>
</dbReference>
<feature type="transmembrane region" description="Helical" evidence="4">
    <location>
        <begin position="12"/>
        <end position="34"/>
    </location>
</feature>
<name>A0A2Y9BE68_9FIRM</name>
<dbReference type="EMBL" id="QGDL01000001">
    <property type="protein sequence ID" value="PWJ32035.1"/>
    <property type="molecule type" value="Genomic_DNA"/>
</dbReference>
<evidence type="ECO:0000259" key="5">
    <source>
        <dbReference type="Pfam" id="PF00905"/>
    </source>
</evidence>
<evidence type="ECO:0000256" key="4">
    <source>
        <dbReference type="SAM" id="Phobius"/>
    </source>
</evidence>
<dbReference type="InterPro" id="IPR036138">
    <property type="entry name" value="PBP_dimer_sf"/>
</dbReference>
<evidence type="ECO:0000313" key="8">
    <source>
        <dbReference type="Proteomes" id="UP000245845"/>
    </source>
</evidence>
<comment type="subcellular location">
    <subcellularLocation>
        <location evidence="1">Membrane</location>
    </subcellularLocation>
</comment>
<dbReference type="RefSeq" id="WP_109729406.1">
    <property type="nucleotide sequence ID" value="NZ_BAAACK010000007.1"/>
</dbReference>
<dbReference type="AlphaFoldDB" id="A0A2Y9BE68"/>
<evidence type="ECO:0000256" key="2">
    <source>
        <dbReference type="ARBA" id="ARBA00007171"/>
    </source>
</evidence>
<proteinExistence type="inferred from homology"/>
<accession>A0A2Y9BE68</accession>
<evidence type="ECO:0000259" key="6">
    <source>
        <dbReference type="Pfam" id="PF03717"/>
    </source>
</evidence>
<dbReference type="InterPro" id="IPR012338">
    <property type="entry name" value="Beta-lactam/transpept-like"/>
</dbReference>
<dbReference type="Gene3D" id="3.30.450.330">
    <property type="match status" value="1"/>
</dbReference>
<dbReference type="Gene3D" id="3.90.1310.10">
    <property type="entry name" value="Penicillin-binding protein 2a (Domain 2)"/>
    <property type="match status" value="1"/>
</dbReference>
<evidence type="ECO:0000313" key="7">
    <source>
        <dbReference type="EMBL" id="PWJ32035.1"/>
    </source>
</evidence>
<evidence type="ECO:0000256" key="3">
    <source>
        <dbReference type="ARBA" id="ARBA00023136"/>
    </source>
</evidence>
<dbReference type="InterPro" id="IPR050515">
    <property type="entry name" value="Beta-lactam/transpept"/>
</dbReference>
<dbReference type="InterPro" id="IPR001460">
    <property type="entry name" value="PCN-bd_Tpept"/>
</dbReference>
<dbReference type="Gene3D" id="3.40.710.10">
    <property type="entry name" value="DD-peptidase/beta-lactamase superfamily"/>
    <property type="match status" value="1"/>
</dbReference>
<gene>
    <name evidence="7" type="ORF">A8806_101322</name>
</gene>
<dbReference type="PANTHER" id="PTHR30627:SF1">
    <property type="entry name" value="PEPTIDOGLYCAN D,D-TRANSPEPTIDASE FTSI"/>
    <property type="match status" value="1"/>
</dbReference>
<feature type="domain" description="Penicillin-binding protein transpeptidase" evidence="5">
    <location>
        <begin position="243"/>
        <end position="562"/>
    </location>
</feature>